<dbReference type="PROSITE" id="PS51257">
    <property type="entry name" value="PROKAR_LIPOPROTEIN"/>
    <property type="match status" value="1"/>
</dbReference>
<proteinExistence type="inferred from homology"/>
<dbReference type="EMBL" id="CP027569">
    <property type="protein sequence ID" value="AVO27981.1"/>
    <property type="molecule type" value="Genomic_DNA"/>
</dbReference>
<dbReference type="InterPro" id="IPR058625">
    <property type="entry name" value="MdtA-like_BSH"/>
</dbReference>
<dbReference type="Gene3D" id="2.40.420.20">
    <property type="match status" value="1"/>
</dbReference>
<dbReference type="PANTHER" id="PTHR30469">
    <property type="entry name" value="MULTIDRUG RESISTANCE PROTEIN MDTA"/>
    <property type="match status" value="1"/>
</dbReference>
<comment type="similarity">
    <text evidence="1">Belongs to the membrane fusion protein (MFP) (TC 8.A.1) family.</text>
</comment>
<evidence type="ECO:0000256" key="1">
    <source>
        <dbReference type="ARBA" id="ARBA00009477"/>
    </source>
</evidence>
<name>A0A2S0M928_MEGEL</name>
<dbReference type="AlphaFoldDB" id="A0A2S0M928"/>
<keyword evidence="3" id="KW-0732">Signal</keyword>
<evidence type="ECO:0000259" key="5">
    <source>
        <dbReference type="Pfam" id="PF25954"/>
    </source>
</evidence>
<keyword evidence="2" id="KW-0175">Coiled coil</keyword>
<feature type="domain" description="Multidrug resistance protein MdtA-like barrel-sandwich hybrid" evidence="4">
    <location>
        <begin position="68"/>
        <end position="202"/>
    </location>
</feature>
<dbReference type="Gene3D" id="2.40.30.170">
    <property type="match status" value="1"/>
</dbReference>
<dbReference type="Gene3D" id="1.10.287.470">
    <property type="entry name" value="Helix hairpin bin"/>
    <property type="match status" value="1"/>
</dbReference>
<dbReference type="PANTHER" id="PTHR30469:SF15">
    <property type="entry name" value="HLYD FAMILY OF SECRETION PROTEINS"/>
    <property type="match status" value="1"/>
</dbReference>
<sequence length="363" mass="38408">MKAYWKYTAAAMAVVAALSLTGCGQQTQQAEQPQLVKAIQVGSERAGTTAGTYSGTVKGRYQSNLSFQAGGRITARNVQLGSQVHAGDVLMTVDPKDIAQAVNQTQAKVDAAAAQLQLAQSNLNRYQQLYDMDAISASVLDQYQTAYDQASAQYNQALAAQQAQENQLSYTQLTADADGVISAVSAEVGQVVAAGQTVVTLVHSGDLEVQVNVPENKLADFPVGKNVTVTFWALQNQQAAGVVREVAPMADAASRTYQVNISLPNPPDGMQLGMTATVANGSEQAAAEDTFVLPLAAIYQTGDTPQVWVVGEDKTLSLKDVTVQDFGDNSVKVTGLNRGDIVVTAGVHQLREGQKVRVEGEDE</sequence>
<dbReference type="OrthoDB" id="9813967at2"/>
<accession>A0A2S0M928</accession>
<dbReference type="RefSeq" id="WP_027894661.1">
    <property type="nucleotide sequence ID" value="NZ_CP027569.1"/>
</dbReference>
<protein>
    <submittedName>
        <fullName evidence="6">Efflux RND transporter periplasmic adaptor subunit</fullName>
    </submittedName>
</protein>
<feature type="chain" id="PRO_5038838138" evidence="3">
    <location>
        <begin position="23"/>
        <end position="363"/>
    </location>
</feature>
<dbReference type="InterPro" id="IPR058792">
    <property type="entry name" value="Beta-barrel_RND_2"/>
</dbReference>
<feature type="signal peptide" evidence="3">
    <location>
        <begin position="1"/>
        <end position="22"/>
    </location>
</feature>
<evidence type="ECO:0000313" key="6">
    <source>
        <dbReference type="EMBL" id="AVO27981.1"/>
    </source>
</evidence>
<evidence type="ECO:0000256" key="2">
    <source>
        <dbReference type="SAM" id="Coils"/>
    </source>
</evidence>
<feature type="domain" description="CusB-like beta-barrel" evidence="5">
    <location>
        <begin position="209"/>
        <end position="281"/>
    </location>
</feature>
<dbReference type="Proteomes" id="UP000238358">
    <property type="component" value="Chromosome"/>
</dbReference>
<organism evidence="6 7">
    <name type="scientific">Megasphaera elsdenii</name>
    <dbReference type="NCBI Taxonomy" id="907"/>
    <lineage>
        <taxon>Bacteria</taxon>
        <taxon>Bacillati</taxon>
        <taxon>Bacillota</taxon>
        <taxon>Negativicutes</taxon>
        <taxon>Veillonellales</taxon>
        <taxon>Veillonellaceae</taxon>
        <taxon>Megasphaera</taxon>
    </lineage>
</organism>
<dbReference type="Gene3D" id="2.40.50.100">
    <property type="match status" value="1"/>
</dbReference>
<dbReference type="GO" id="GO:1990281">
    <property type="term" value="C:efflux pump complex"/>
    <property type="evidence" value="ECO:0007669"/>
    <property type="project" value="TreeGrafter"/>
</dbReference>
<dbReference type="SUPFAM" id="SSF111369">
    <property type="entry name" value="HlyD-like secretion proteins"/>
    <property type="match status" value="1"/>
</dbReference>
<dbReference type="GO" id="GO:0015562">
    <property type="term" value="F:efflux transmembrane transporter activity"/>
    <property type="evidence" value="ECO:0007669"/>
    <property type="project" value="TreeGrafter"/>
</dbReference>
<dbReference type="InterPro" id="IPR006143">
    <property type="entry name" value="RND_pump_MFP"/>
</dbReference>
<evidence type="ECO:0000256" key="3">
    <source>
        <dbReference type="SAM" id="SignalP"/>
    </source>
</evidence>
<evidence type="ECO:0000313" key="7">
    <source>
        <dbReference type="Proteomes" id="UP000238358"/>
    </source>
</evidence>
<feature type="coiled-coil region" evidence="2">
    <location>
        <begin position="102"/>
        <end position="167"/>
    </location>
</feature>
<evidence type="ECO:0000259" key="4">
    <source>
        <dbReference type="Pfam" id="PF25917"/>
    </source>
</evidence>
<reference evidence="6 7" key="1">
    <citation type="journal article" date="2018" name="Genome Announc.">
        <title>Complete genomes of two Megasphaera elsdenii strains, NCIMB 702410 and ATCC 25940.</title>
        <authorList>
            <person name="Hatmaker E.A."/>
            <person name="O'Dell K."/>
            <person name="Riley L.A."/>
            <person name="Klingeman D.M."/>
            <person name="Guss A.M."/>
        </authorList>
    </citation>
    <scope>NUCLEOTIDE SEQUENCE [LARGE SCALE GENOMIC DNA]</scope>
    <source>
        <strain evidence="6 7">NCIMB702410</strain>
    </source>
</reference>
<dbReference type="Pfam" id="PF25917">
    <property type="entry name" value="BSH_RND"/>
    <property type="match status" value="1"/>
</dbReference>
<gene>
    <name evidence="6" type="ORF">C6Y28_10300</name>
</gene>
<dbReference type="NCBIfam" id="TIGR01730">
    <property type="entry name" value="RND_mfp"/>
    <property type="match status" value="1"/>
</dbReference>
<dbReference type="Pfam" id="PF25954">
    <property type="entry name" value="Beta-barrel_RND_2"/>
    <property type="match status" value="1"/>
</dbReference>